<dbReference type="AlphaFoldDB" id="A0A9X0BQ49"/>
<comment type="caution">
    <text evidence="1">The sequence shown here is derived from an EMBL/GenBank/DDBJ whole genome shotgun (WGS) entry which is preliminary data.</text>
</comment>
<dbReference type="EMBL" id="JAPWDO010000003">
    <property type="protein sequence ID" value="KAJ5478669.1"/>
    <property type="molecule type" value="Genomic_DNA"/>
</dbReference>
<evidence type="ECO:0000313" key="2">
    <source>
        <dbReference type="Proteomes" id="UP001147760"/>
    </source>
</evidence>
<name>A0A9X0BQ49_9EURO</name>
<organism evidence="1 2">
    <name type="scientific">Penicillium desertorum</name>
    <dbReference type="NCBI Taxonomy" id="1303715"/>
    <lineage>
        <taxon>Eukaryota</taxon>
        <taxon>Fungi</taxon>
        <taxon>Dikarya</taxon>
        <taxon>Ascomycota</taxon>
        <taxon>Pezizomycotina</taxon>
        <taxon>Eurotiomycetes</taxon>
        <taxon>Eurotiomycetidae</taxon>
        <taxon>Eurotiales</taxon>
        <taxon>Aspergillaceae</taxon>
        <taxon>Penicillium</taxon>
    </lineage>
</organism>
<protein>
    <submittedName>
        <fullName evidence="1">Uncharacterized protein</fullName>
    </submittedName>
</protein>
<dbReference type="Proteomes" id="UP001147760">
    <property type="component" value="Unassembled WGS sequence"/>
</dbReference>
<reference evidence="1" key="2">
    <citation type="journal article" date="2023" name="IMA Fungus">
        <title>Comparative genomic study of the Penicillium genus elucidates a diverse pangenome and 15 lateral gene transfer events.</title>
        <authorList>
            <person name="Petersen C."/>
            <person name="Sorensen T."/>
            <person name="Nielsen M.R."/>
            <person name="Sondergaard T.E."/>
            <person name="Sorensen J.L."/>
            <person name="Fitzpatrick D.A."/>
            <person name="Frisvad J.C."/>
            <person name="Nielsen K.L."/>
        </authorList>
    </citation>
    <scope>NUCLEOTIDE SEQUENCE</scope>
    <source>
        <strain evidence="1">IBT 17660</strain>
    </source>
</reference>
<proteinExistence type="predicted"/>
<evidence type="ECO:0000313" key="1">
    <source>
        <dbReference type="EMBL" id="KAJ5478669.1"/>
    </source>
</evidence>
<sequence>MTCSFLARGANAINGKTHPISCCKYITNLWSRQTPISSLNGIPLNKNDGIAFAFFVHNAVRDGQEPQIMSPELSLFEHFSRCTGLEILAKFKMSARLASGSFTCETLEKS</sequence>
<accession>A0A9X0BQ49</accession>
<reference evidence="1" key="1">
    <citation type="submission" date="2022-12" db="EMBL/GenBank/DDBJ databases">
        <authorList>
            <person name="Petersen C."/>
        </authorList>
    </citation>
    <scope>NUCLEOTIDE SEQUENCE</scope>
    <source>
        <strain evidence="1">IBT 17660</strain>
    </source>
</reference>
<keyword evidence="2" id="KW-1185">Reference proteome</keyword>
<gene>
    <name evidence="1" type="ORF">N7530_004178</name>
</gene>